<evidence type="ECO:0000313" key="7">
    <source>
        <dbReference type="Proteomes" id="UP000038010"/>
    </source>
</evidence>
<dbReference type="EMBL" id="LFJN01000029">
    <property type="protein sequence ID" value="KPI36650.1"/>
    <property type="molecule type" value="Genomic_DNA"/>
</dbReference>
<dbReference type="STRING" id="1664694.A0A0N1GZK0"/>
<dbReference type="InterPro" id="IPR007244">
    <property type="entry name" value="Naa35_N"/>
</dbReference>
<feature type="domain" description="NAA35-like N-terminal" evidence="4">
    <location>
        <begin position="30"/>
        <end position="191"/>
    </location>
</feature>
<protein>
    <submittedName>
        <fullName evidence="6">N-alpha-acetyltransferase 35, NatC auxiliary subunit</fullName>
    </submittedName>
</protein>
<dbReference type="Pfam" id="PF04112">
    <property type="entry name" value="Mak10"/>
    <property type="match status" value="1"/>
</dbReference>
<evidence type="ECO:0000259" key="4">
    <source>
        <dbReference type="Pfam" id="PF04112"/>
    </source>
</evidence>
<dbReference type="GO" id="GO:0016740">
    <property type="term" value="F:transferase activity"/>
    <property type="evidence" value="ECO:0007669"/>
    <property type="project" value="UniProtKB-KW"/>
</dbReference>
<evidence type="ECO:0000256" key="1">
    <source>
        <dbReference type="ARBA" id="ARBA00004496"/>
    </source>
</evidence>
<dbReference type="RefSeq" id="XP_017996613.1">
    <property type="nucleotide sequence ID" value="XM_018138833.1"/>
</dbReference>
<dbReference type="InterPro" id="IPR057982">
    <property type="entry name" value="TPR_NAA35"/>
</dbReference>
<feature type="domain" description="NAA35-like TPR repeats" evidence="5">
    <location>
        <begin position="302"/>
        <end position="617"/>
    </location>
</feature>
<comment type="caution">
    <text evidence="6">The sequence shown here is derived from an EMBL/GenBank/DDBJ whole genome shotgun (WGS) entry which is preliminary data.</text>
</comment>
<organism evidence="6 7">
    <name type="scientific">Cyphellophora attinorum</name>
    <dbReference type="NCBI Taxonomy" id="1664694"/>
    <lineage>
        <taxon>Eukaryota</taxon>
        <taxon>Fungi</taxon>
        <taxon>Dikarya</taxon>
        <taxon>Ascomycota</taxon>
        <taxon>Pezizomycotina</taxon>
        <taxon>Eurotiomycetes</taxon>
        <taxon>Chaetothyriomycetidae</taxon>
        <taxon>Chaetothyriales</taxon>
        <taxon>Cyphellophoraceae</taxon>
        <taxon>Cyphellophora</taxon>
    </lineage>
</organism>
<reference evidence="6 7" key="1">
    <citation type="submission" date="2015-06" db="EMBL/GenBank/DDBJ databases">
        <title>Draft genome of the ant-associated black yeast Phialophora attae CBS 131958.</title>
        <authorList>
            <person name="Moreno L.F."/>
            <person name="Stielow B.J."/>
            <person name="de Hoog S."/>
            <person name="Vicente V.A."/>
            <person name="Weiss V.A."/>
            <person name="de Vries M."/>
            <person name="Cruz L.M."/>
            <person name="Souza E.M."/>
        </authorList>
    </citation>
    <scope>NUCLEOTIDE SEQUENCE [LARGE SCALE GENOMIC DNA]</scope>
    <source>
        <strain evidence="6 7">CBS 131958</strain>
    </source>
</reference>
<accession>A0A0N1GZK0</accession>
<dbReference type="PANTHER" id="PTHR21373">
    <property type="entry name" value="GLUCOSE REPRESSIBLE PROTEIN MAK10"/>
    <property type="match status" value="1"/>
</dbReference>
<comment type="similarity">
    <text evidence="2">Belongs to the MAK10 family.</text>
</comment>
<evidence type="ECO:0000256" key="2">
    <source>
        <dbReference type="ARBA" id="ARBA00006289"/>
    </source>
</evidence>
<dbReference type="VEuPathDB" id="FungiDB:AB675_10089"/>
<keyword evidence="7" id="KW-1185">Reference proteome</keyword>
<dbReference type="InterPro" id="IPR057983">
    <property type="entry name" value="NAA35-like_N"/>
</dbReference>
<dbReference type="Proteomes" id="UP000038010">
    <property type="component" value="Unassembled WGS sequence"/>
</dbReference>
<dbReference type="GeneID" id="28730713"/>
<dbReference type="PANTHER" id="PTHR21373:SF0">
    <property type="entry name" value="N-ALPHA-ACETYLTRANSFERASE 35, NATC AUXILIARY SUBUNIT"/>
    <property type="match status" value="1"/>
</dbReference>
<dbReference type="GO" id="GO:0031417">
    <property type="term" value="C:NatC complex"/>
    <property type="evidence" value="ECO:0007669"/>
    <property type="project" value="InterPro"/>
</dbReference>
<dbReference type="Pfam" id="PF25789">
    <property type="entry name" value="TPR_NAA35"/>
    <property type="match status" value="1"/>
</dbReference>
<keyword evidence="6" id="KW-0808">Transferase</keyword>
<proteinExistence type="inferred from homology"/>
<evidence type="ECO:0000256" key="3">
    <source>
        <dbReference type="ARBA" id="ARBA00022490"/>
    </source>
</evidence>
<dbReference type="AlphaFoldDB" id="A0A0N1GZK0"/>
<evidence type="ECO:0000313" key="6">
    <source>
        <dbReference type="EMBL" id="KPI36650.1"/>
    </source>
</evidence>
<keyword evidence="3" id="KW-0963">Cytoplasm</keyword>
<sequence length="682" mass="77094">MVESQYVRPDIHLTNITERLVEAARKIPTGELVKDEGFTLFEAVGALEIGDSKMDSGALEEGDDLDDDFDFSEPLTPQQAIWIIDQLVCREASWHQGYPLSQTLFTSVHLDKILWPDPNQISHAHFLRPDAARSPSVVEDILRAYCLGLIKCCDLVLAMIASQHYYEEEDFATQVYNREMLRSFTTDQIIDEMQTAIVLLLEEDDLPNRTEVIDRLNFRIAFLELLSDCGGSIPPTDMKASTLLAKIEPSTSPGEALPAAFNIKIQRRLASSVPPRPEVTCSPSEAFAYFTRLLSDIQTAFEIFAVTTAQDLYTALWTFMSQPVQPSVYVRALVQNSFAPDEQTSGSLPRRNMIVRDIRALVLPVSPLLNAFGGGSTTSPPPTAPQFQAHSQTMQFIDRVCIPATQQYRSFSLNRSRVRRNLCHAAIEWDAIQADAEELDSDIQTLENEKPLPYGDNPQELAYAYPLSSWVYHYKLLQLRLLIQMGFELETYAPFEFVDMYWYLSHVTGLHLAHLERISFFSRRGARYARQPLQTLHSSQATDTLAAALQRVFTVIFRHDPRYRSNEDGMYGSDALRYELRTKPFASLSVPEPLGYEEMKAVSSLEELNDEEVLRQAAALTVSSRRGWEEVLRGGWSIGSPLGKGTEEGRKRRPSVLEAEWVRNTKGCIKHALPQVSQSLHF</sequence>
<gene>
    <name evidence="6" type="ORF">AB675_10089</name>
</gene>
<name>A0A0N1GZK0_9EURO</name>
<comment type="subcellular location">
    <subcellularLocation>
        <location evidence="1">Cytoplasm</location>
    </subcellularLocation>
</comment>
<evidence type="ECO:0000259" key="5">
    <source>
        <dbReference type="Pfam" id="PF25789"/>
    </source>
</evidence>
<dbReference type="OrthoDB" id="269405at2759"/>